<keyword evidence="6 11" id="KW-0460">Magnesium</keyword>
<keyword evidence="11" id="KW-0479">Metal-binding</keyword>
<feature type="binding site" evidence="10">
    <location>
        <begin position="342"/>
        <end position="345"/>
    </location>
    <ligand>
        <name>substrate</name>
    </ligand>
</feature>
<feature type="binding site" evidence="10">
    <location>
        <position position="155"/>
    </location>
    <ligand>
        <name>substrate</name>
    </ligand>
</feature>
<dbReference type="InterPro" id="IPR000941">
    <property type="entry name" value="Enolase"/>
</dbReference>
<evidence type="ECO:0000313" key="15">
    <source>
        <dbReference type="Proteomes" id="UP000034316"/>
    </source>
</evidence>
<dbReference type="GO" id="GO:0000287">
    <property type="term" value="F:magnesium ion binding"/>
    <property type="evidence" value="ECO:0007669"/>
    <property type="project" value="InterPro"/>
</dbReference>
<organism evidence="14 15">
    <name type="scientific">Berkelbacteria bacterium GW2011_GWA2_35_9</name>
    <dbReference type="NCBI Taxonomy" id="1618333"/>
    <lineage>
        <taxon>Bacteria</taxon>
        <taxon>Candidatus Berkelbacteria</taxon>
    </lineage>
</organism>
<comment type="pathway">
    <text evidence="1">Carbohydrate degradation; glycolysis; pyruvate from D-glyceraldehyde 3-phosphate: step 4/5.</text>
</comment>
<comment type="similarity">
    <text evidence="2">Belongs to the enolase family.</text>
</comment>
<evidence type="ECO:0000256" key="9">
    <source>
        <dbReference type="PIRSR" id="PIRSR001400-1"/>
    </source>
</evidence>
<dbReference type="STRING" id="1618333.UR93_C0001G0035"/>
<gene>
    <name evidence="14" type="ORF">UR93_C0001G0035</name>
</gene>
<evidence type="ECO:0000313" key="14">
    <source>
        <dbReference type="EMBL" id="KKP89203.1"/>
    </source>
</evidence>
<evidence type="ECO:0000256" key="11">
    <source>
        <dbReference type="PIRSR" id="PIRSR001400-3"/>
    </source>
</evidence>
<dbReference type="EMBL" id="LBRB01000001">
    <property type="protein sequence ID" value="KKP89203.1"/>
    <property type="molecule type" value="Genomic_DNA"/>
</dbReference>
<dbReference type="Gene3D" id="3.30.390.10">
    <property type="entry name" value="Enolase-like, N-terminal domain"/>
    <property type="match status" value="1"/>
</dbReference>
<dbReference type="Pfam" id="PF03952">
    <property type="entry name" value="Enolase_N"/>
    <property type="match status" value="1"/>
</dbReference>
<dbReference type="AlphaFoldDB" id="A0A0G0D7F8"/>
<evidence type="ECO:0000256" key="4">
    <source>
        <dbReference type="ARBA" id="ARBA00017068"/>
    </source>
</evidence>
<dbReference type="InterPro" id="IPR036849">
    <property type="entry name" value="Enolase-like_C_sf"/>
</dbReference>
<evidence type="ECO:0000256" key="5">
    <source>
        <dbReference type="ARBA" id="ARBA00022525"/>
    </source>
</evidence>
<evidence type="ECO:0000256" key="7">
    <source>
        <dbReference type="ARBA" id="ARBA00023152"/>
    </source>
</evidence>
<evidence type="ECO:0000259" key="12">
    <source>
        <dbReference type="SMART" id="SM01192"/>
    </source>
</evidence>
<dbReference type="InterPro" id="IPR020809">
    <property type="entry name" value="Enolase_CS"/>
</dbReference>
<evidence type="ECO:0000256" key="2">
    <source>
        <dbReference type="ARBA" id="ARBA00009604"/>
    </source>
</evidence>
<dbReference type="GO" id="GO:0000015">
    <property type="term" value="C:phosphopyruvate hydratase complex"/>
    <property type="evidence" value="ECO:0007669"/>
    <property type="project" value="InterPro"/>
</dbReference>
<protein>
    <recommendedName>
        <fullName evidence="4">Enolase</fullName>
        <ecNumber evidence="3">4.2.1.11</ecNumber>
    </recommendedName>
</protein>
<evidence type="ECO:0000256" key="8">
    <source>
        <dbReference type="ARBA" id="ARBA00023239"/>
    </source>
</evidence>
<dbReference type="GO" id="GO:0006096">
    <property type="term" value="P:glycolytic process"/>
    <property type="evidence" value="ECO:0007669"/>
    <property type="project" value="UniProtKB-UniPathway"/>
</dbReference>
<feature type="active site" description="Proton acceptor" evidence="9">
    <location>
        <position position="315"/>
    </location>
</feature>
<feature type="domain" description="Enolase C-terminal TIM barrel" evidence="12">
    <location>
        <begin position="130"/>
        <end position="395"/>
    </location>
</feature>
<feature type="binding site" evidence="11">
    <location>
        <position position="263"/>
    </location>
    <ligand>
        <name>Mg(2+)</name>
        <dbReference type="ChEBI" id="CHEBI:18420"/>
    </ligand>
</feature>
<dbReference type="PROSITE" id="PS00164">
    <property type="entry name" value="ENOLASE"/>
    <property type="match status" value="1"/>
</dbReference>
<keyword evidence="7" id="KW-0324">Glycolysis</keyword>
<sequence>MSSRIKNLFPRVIINSRCEKTIEIDLISDNWEKVTASVPSGKSKGKKEIVEVKADKAVNLIENKIFSKIKGFELCQQIKFDQLLNEYGDNVGSNTKLVLSIAYLKLSSLSLSLENYAYIRHYLTKIHKSFYHFPTPYFNMVNGGVHANNNLGFQEFLVIPKLKASFKENYWSAVEIYQSLKLVLIKSGLGTTIADEGGYSFDLKDDTKVFDLLKIACTEKSLVPGKEIFFGIDASADNLHKSADNLTSTYEKIMANYPLVYLEDPYSENDFKYWLAIMSKKNHNFLIVGDDLTVTNSQYINQYAQQKLINGVIIKPNQIGTITQTLEAIETAKKNHLKIIVSHRSGETNDDFIADFALAVEADGVKFGAPARGERVAKYNRLLKIEDNLINQTNNN</sequence>
<dbReference type="PANTHER" id="PTHR11902">
    <property type="entry name" value="ENOLASE"/>
    <property type="match status" value="1"/>
</dbReference>
<evidence type="ECO:0000256" key="3">
    <source>
        <dbReference type="ARBA" id="ARBA00012058"/>
    </source>
</evidence>
<dbReference type="GO" id="GO:0004634">
    <property type="term" value="F:phosphopyruvate hydratase activity"/>
    <property type="evidence" value="ECO:0007669"/>
    <property type="project" value="UniProtKB-EC"/>
</dbReference>
<dbReference type="PANTHER" id="PTHR11902:SF1">
    <property type="entry name" value="ENOLASE"/>
    <property type="match status" value="1"/>
</dbReference>
<dbReference type="InterPro" id="IPR020811">
    <property type="entry name" value="Enolase_N"/>
</dbReference>
<feature type="binding site" evidence="11">
    <location>
        <position position="233"/>
    </location>
    <ligand>
        <name>Mg(2+)</name>
        <dbReference type="ChEBI" id="CHEBI:18420"/>
    </ligand>
</feature>
<dbReference type="InterPro" id="IPR020810">
    <property type="entry name" value="Enolase_C"/>
</dbReference>
<dbReference type="Pfam" id="PF00113">
    <property type="entry name" value="Enolase_C"/>
    <property type="match status" value="1"/>
</dbReference>
<feature type="binding site" evidence="10">
    <location>
        <position position="366"/>
    </location>
    <ligand>
        <name>substrate</name>
    </ligand>
</feature>
<reference evidence="14 15" key="1">
    <citation type="journal article" date="2015" name="Nature">
        <title>rRNA introns, odd ribosomes, and small enigmatic genomes across a large radiation of phyla.</title>
        <authorList>
            <person name="Brown C.T."/>
            <person name="Hug L.A."/>
            <person name="Thomas B.C."/>
            <person name="Sharon I."/>
            <person name="Castelle C.J."/>
            <person name="Singh A."/>
            <person name="Wilkins M.J."/>
            <person name="Williams K.H."/>
            <person name="Banfield J.F."/>
        </authorList>
    </citation>
    <scope>NUCLEOTIDE SEQUENCE [LARGE SCALE GENOMIC DNA]</scope>
</reference>
<dbReference type="SUPFAM" id="SSF51604">
    <property type="entry name" value="Enolase C-terminal domain-like"/>
    <property type="match status" value="1"/>
</dbReference>
<feature type="domain" description="Enolase N-terminal" evidence="13">
    <location>
        <begin position="5"/>
        <end position="119"/>
    </location>
</feature>
<evidence type="ECO:0000259" key="13">
    <source>
        <dbReference type="SMART" id="SM01193"/>
    </source>
</evidence>
<dbReference type="PRINTS" id="PR00148">
    <property type="entry name" value="ENOLASE"/>
</dbReference>
<name>A0A0G0D7F8_9BACT</name>
<feature type="binding site" evidence="10">
    <location>
        <position position="146"/>
    </location>
    <ligand>
        <name>substrate</name>
    </ligand>
</feature>
<feature type="binding site" evidence="10">
    <location>
        <position position="290"/>
    </location>
    <ligand>
        <name>substrate</name>
    </ligand>
</feature>
<keyword evidence="8" id="KW-0456">Lyase</keyword>
<dbReference type="EC" id="4.2.1.11" evidence="3"/>
<evidence type="ECO:0000256" key="10">
    <source>
        <dbReference type="PIRSR" id="PIRSR001400-2"/>
    </source>
</evidence>
<dbReference type="SUPFAM" id="SSF54826">
    <property type="entry name" value="Enolase N-terminal domain-like"/>
    <property type="match status" value="1"/>
</dbReference>
<dbReference type="Proteomes" id="UP000034316">
    <property type="component" value="Unassembled WGS sequence"/>
</dbReference>
<dbReference type="PIRSF" id="PIRSF001400">
    <property type="entry name" value="Enolase"/>
    <property type="match status" value="1"/>
</dbReference>
<accession>A0A0G0D7F8</accession>
<proteinExistence type="inferred from homology"/>
<dbReference type="InterPro" id="IPR029017">
    <property type="entry name" value="Enolase-like_N"/>
</dbReference>
<evidence type="ECO:0000256" key="6">
    <source>
        <dbReference type="ARBA" id="ARBA00022842"/>
    </source>
</evidence>
<feature type="active site" description="Proton donor" evidence="9">
    <location>
        <position position="196"/>
    </location>
</feature>
<dbReference type="Gene3D" id="3.20.20.120">
    <property type="entry name" value="Enolase-like C-terminal domain"/>
    <property type="match status" value="1"/>
</dbReference>
<dbReference type="UniPathway" id="UPA00109">
    <property type="reaction ID" value="UER00187"/>
</dbReference>
<dbReference type="SMART" id="SM01193">
    <property type="entry name" value="Enolase_N"/>
    <property type="match status" value="1"/>
</dbReference>
<keyword evidence="5" id="KW-0964">Secreted</keyword>
<feature type="binding site" evidence="10">
    <location>
        <position position="263"/>
    </location>
    <ligand>
        <name>substrate</name>
    </ligand>
</feature>
<dbReference type="SMART" id="SM01192">
    <property type="entry name" value="Enolase_C"/>
    <property type="match status" value="1"/>
</dbReference>
<comment type="cofactor">
    <cofactor evidence="11">
        <name>Mg(2+)</name>
        <dbReference type="ChEBI" id="CHEBI:18420"/>
    </cofactor>
    <text evidence="11">Mg(2+) is required for catalysis and for stabilizing the dimer.</text>
</comment>
<comment type="caution">
    <text evidence="14">The sequence shown here is derived from an EMBL/GenBank/DDBJ whole genome shotgun (WGS) entry which is preliminary data.</text>
</comment>
<evidence type="ECO:0000256" key="1">
    <source>
        <dbReference type="ARBA" id="ARBA00005031"/>
    </source>
</evidence>
<feature type="binding site" evidence="11">
    <location>
        <position position="290"/>
    </location>
    <ligand>
        <name>Mg(2+)</name>
        <dbReference type="ChEBI" id="CHEBI:18420"/>
    </ligand>
</feature>
<dbReference type="PATRIC" id="fig|1618333.3.peg.38"/>